<dbReference type="CDD" id="cd04301">
    <property type="entry name" value="NAT_SF"/>
    <property type="match status" value="1"/>
</dbReference>
<dbReference type="PANTHER" id="PTHR42919">
    <property type="entry name" value="N-ALPHA-ACETYLTRANSFERASE"/>
    <property type="match status" value="1"/>
</dbReference>
<dbReference type="GO" id="GO:0016747">
    <property type="term" value="F:acyltransferase activity, transferring groups other than amino-acyl groups"/>
    <property type="evidence" value="ECO:0007669"/>
    <property type="project" value="InterPro"/>
</dbReference>
<dbReference type="AlphaFoldDB" id="A0A5N7MNA5"/>
<dbReference type="Gene3D" id="3.40.630.30">
    <property type="match status" value="1"/>
</dbReference>
<keyword evidence="1 4" id="KW-0808">Transferase</keyword>
<evidence type="ECO:0000256" key="2">
    <source>
        <dbReference type="ARBA" id="ARBA00023315"/>
    </source>
</evidence>
<dbReference type="Pfam" id="PF00583">
    <property type="entry name" value="Acetyltransf_1"/>
    <property type="match status" value="1"/>
</dbReference>
<reference evidence="4 5" key="1">
    <citation type="journal article" date="2019" name="Syst. Appl. Microbiol.">
        <title>Microvirga tunisiensis sp. nov., a root nodule symbiotic bacterium isolated from Lupinus micranthus and L. luteus grown in Northern Tunisia.</title>
        <authorList>
            <person name="Msaddak A."/>
            <person name="Rejili M."/>
            <person name="Duran D."/>
            <person name="Mars M."/>
            <person name="Palacios J.M."/>
            <person name="Ruiz-Argueso T."/>
            <person name="Rey L."/>
            <person name="Imperial J."/>
        </authorList>
    </citation>
    <scope>NUCLEOTIDE SEQUENCE [LARGE SCALE GENOMIC DNA]</scope>
    <source>
        <strain evidence="4 5">Lmie10</strain>
    </source>
</reference>
<evidence type="ECO:0000313" key="5">
    <source>
        <dbReference type="Proteomes" id="UP000403266"/>
    </source>
</evidence>
<dbReference type="EMBL" id="VOSK01000151">
    <property type="protein sequence ID" value="MPR28522.1"/>
    <property type="molecule type" value="Genomic_DNA"/>
</dbReference>
<dbReference type="InterPro" id="IPR016181">
    <property type="entry name" value="Acyl_CoA_acyltransferase"/>
</dbReference>
<evidence type="ECO:0000256" key="1">
    <source>
        <dbReference type="ARBA" id="ARBA00022679"/>
    </source>
</evidence>
<dbReference type="PROSITE" id="PS51186">
    <property type="entry name" value="GNAT"/>
    <property type="match status" value="1"/>
</dbReference>
<dbReference type="RefSeq" id="WP_152714853.1">
    <property type="nucleotide sequence ID" value="NZ_VOSJ01000151.1"/>
</dbReference>
<dbReference type="SUPFAM" id="SSF55729">
    <property type="entry name" value="Acyl-CoA N-acyltransferases (Nat)"/>
    <property type="match status" value="1"/>
</dbReference>
<dbReference type="InterPro" id="IPR051556">
    <property type="entry name" value="N-term/lysine_N-AcTrnsfr"/>
</dbReference>
<accession>A0A5N7MNA5</accession>
<name>A0A5N7MNA5_9HYPH</name>
<comment type="caution">
    <text evidence="4">The sequence shown here is derived from an EMBL/GenBank/DDBJ whole genome shotgun (WGS) entry which is preliminary data.</text>
</comment>
<organism evidence="4 5">
    <name type="scientific">Microvirga tunisiensis</name>
    <dbReference type="NCBI Taxonomy" id="2108360"/>
    <lineage>
        <taxon>Bacteria</taxon>
        <taxon>Pseudomonadati</taxon>
        <taxon>Pseudomonadota</taxon>
        <taxon>Alphaproteobacteria</taxon>
        <taxon>Hyphomicrobiales</taxon>
        <taxon>Methylobacteriaceae</taxon>
        <taxon>Microvirga</taxon>
    </lineage>
</organism>
<sequence length="156" mass="17607">MVFTPTIRRLTPSDVPLLRKLNALFGDAFADPETYGAEPPSDTYLERLLSKEHVAVTVAVLDEEVIGGLVAYELDKFERARRELYIYDLAVAEGCRRQGVATALIEHLREIAAMRGVWVIYVQADYGDEPAIVLYEKLGTREEVLHFDIRVDPEPS</sequence>
<dbReference type="InterPro" id="IPR000182">
    <property type="entry name" value="GNAT_dom"/>
</dbReference>
<proteinExistence type="predicted"/>
<dbReference type="Proteomes" id="UP000403266">
    <property type="component" value="Unassembled WGS sequence"/>
</dbReference>
<feature type="domain" description="N-acetyltransferase" evidence="3">
    <location>
        <begin position="5"/>
        <end position="156"/>
    </location>
</feature>
<dbReference type="OrthoDB" id="9796129at2"/>
<dbReference type="PANTHER" id="PTHR42919:SF8">
    <property type="entry name" value="N-ALPHA-ACETYLTRANSFERASE 50"/>
    <property type="match status" value="1"/>
</dbReference>
<keyword evidence="2" id="KW-0012">Acyltransferase</keyword>
<keyword evidence="5" id="KW-1185">Reference proteome</keyword>
<protein>
    <submittedName>
        <fullName evidence="4">AAC(3)-I family aminoglycoside N-acetyltransferase</fullName>
    </submittedName>
</protein>
<evidence type="ECO:0000259" key="3">
    <source>
        <dbReference type="PROSITE" id="PS51186"/>
    </source>
</evidence>
<evidence type="ECO:0000313" key="4">
    <source>
        <dbReference type="EMBL" id="MPR28522.1"/>
    </source>
</evidence>
<gene>
    <name evidence="4" type="primary">aac(3)-I</name>
    <name evidence="4" type="ORF">FS320_26085</name>
</gene>
<dbReference type="NCBIfam" id="NF033083">
    <property type="entry name" value="AAC_3_I"/>
    <property type="match status" value="1"/>
</dbReference>